<keyword evidence="3" id="KW-0804">Transcription</keyword>
<dbReference type="Gene3D" id="1.10.10.60">
    <property type="entry name" value="Homeodomain-like"/>
    <property type="match status" value="2"/>
</dbReference>
<proteinExistence type="predicted"/>
<protein>
    <recommendedName>
        <fullName evidence="4">HTH araC/xylS-type domain-containing protein</fullName>
    </recommendedName>
</protein>
<dbReference type="Pfam" id="PF01965">
    <property type="entry name" value="DJ-1_PfpI"/>
    <property type="match status" value="1"/>
</dbReference>
<evidence type="ECO:0000256" key="1">
    <source>
        <dbReference type="ARBA" id="ARBA00023015"/>
    </source>
</evidence>
<dbReference type="PROSITE" id="PS01124">
    <property type="entry name" value="HTH_ARAC_FAMILY_2"/>
    <property type="match status" value="1"/>
</dbReference>
<dbReference type="GO" id="GO:0003700">
    <property type="term" value="F:DNA-binding transcription factor activity"/>
    <property type="evidence" value="ECO:0007669"/>
    <property type="project" value="InterPro"/>
</dbReference>
<dbReference type="InterPro" id="IPR020449">
    <property type="entry name" value="Tscrpt_reg_AraC-type_HTH"/>
</dbReference>
<feature type="domain" description="HTH araC/xylS-type" evidence="4">
    <location>
        <begin position="201"/>
        <end position="299"/>
    </location>
</feature>
<dbReference type="InterPro" id="IPR029062">
    <property type="entry name" value="Class_I_gatase-like"/>
</dbReference>
<dbReference type="PROSITE" id="PS00041">
    <property type="entry name" value="HTH_ARAC_FAMILY_1"/>
    <property type="match status" value="1"/>
</dbReference>
<dbReference type="EMBL" id="LSTO01000001">
    <property type="protein sequence ID" value="OWW22214.1"/>
    <property type="molecule type" value="Genomic_DNA"/>
</dbReference>
<organism evidence="5 6">
    <name type="scientific">Noviherbaspirillum denitrificans</name>
    <dbReference type="NCBI Taxonomy" id="1968433"/>
    <lineage>
        <taxon>Bacteria</taxon>
        <taxon>Pseudomonadati</taxon>
        <taxon>Pseudomonadota</taxon>
        <taxon>Betaproteobacteria</taxon>
        <taxon>Burkholderiales</taxon>
        <taxon>Oxalobacteraceae</taxon>
        <taxon>Noviherbaspirillum</taxon>
    </lineage>
</organism>
<dbReference type="SUPFAM" id="SSF46689">
    <property type="entry name" value="Homeodomain-like"/>
    <property type="match status" value="2"/>
</dbReference>
<dbReference type="AlphaFoldDB" id="A0A254THZ4"/>
<sequence>MDVFTQAGQLWEMLCAANPSPRFNVRIVSIDGGDVTCMNGMQIKSQGALADVSSADLLIVTSANIAERQSWGKIVVPHLTRLHRQGTRLASICTGAFVLAEAGLLSGRVATTHWGFVPMFRELYPEVDVRPERMLTQDGSIFCSGGINAYAELCLYLVEYWCGYRTAEQLAKALVLDGWREQQMDYSLFEFQKRHGDAAILKAQNHMEAHFRDALNATALAEICAMSERNFKRRFKKATGDTPNEYLQRLRVEHAKHRLEQTALGIETVAEEAGYRDVAYFRQVFKQLAGMTPQAYRMKTRIALPAETDKAAA</sequence>
<keyword evidence="2" id="KW-0238">DNA-binding</keyword>
<comment type="caution">
    <text evidence="5">The sequence shown here is derived from an EMBL/GenBank/DDBJ whole genome shotgun (WGS) entry which is preliminary data.</text>
</comment>
<keyword evidence="1" id="KW-0805">Transcription regulation</keyword>
<dbReference type="Gene3D" id="3.40.50.880">
    <property type="match status" value="1"/>
</dbReference>
<dbReference type="Pfam" id="PF12833">
    <property type="entry name" value="HTH_18"/>
    <property type="match status" value="1"/>
</dbReference>
<dbReference type="PRINTS" id="PR00032">
    <property type="entry name" value="HTHARAC"/>
</dbReference>
<reference evidence="5 6" key="1">
    <citation type="submission" date="2016-02" db="EMBL/GenBank/DDBJ databases">
        <authorList>
            <person name="Wen L."/>
            <person name="He K."/>
            <person name="Yang H."/>
        </authorList>
    </citation>
    <scope>NUCLEOTIDE SEQUENCE [LARGE SCALE GENOMIC DNA]</scope>
    <source>
        <strain evidence="5 6">TSA40</strain>
    </source>
</reference>
<gene>
    <name evidence="5" type="ORF">AYR66_24660</name>
</gene>
<dbReference type="Proteomes" id="UP000197535">
    <property type="component" value="Unassembled WGS sequence"/>
</dbReference>
<evidence type="ECO:0000256" key="3">
    <source>
        <dbReference type="ARBA" id="ARBA00023163"/>
    </source>
</evidence>
<accession>A0A254THZ4</accession>
<dbReference type="InterPro" id="IPR052158">
    <property type="entry name" value="INH-QAR"/>
</dbReference>
<evidence type="ECO:0000313" key="6">
    <source>
        <dbReference type="Proteomes" id="UP000197535"/>
    </source>
</evidence>
<dbReference type="PANTHER" id="PTHR43130">
    <property type="entry name" value="ARAC-FAMILY TRANSCRIPTIONAL REGULATOR"/>
    <property type="match status" value="1"/>
</dbReference>
<name>A0A254THZ4_9BURK</name>
<evidence type="ECO:0000259" key="4">
    <source>
        <dbReference type="PROSITE" id="PS01124"/>
    </source>
</evidence>
<evidence type="ECO:0000256" key="2">
    <source>
        <dbReference type="ARBA" id="ARBA00023125"/>
    </source>
</evidence>
<dbReference type="SUPFAM" id="SSF52317">
    <property type="entry name" value="Class I glutamine amidotransferase-like"/>
    <property type="match status" value="1"/>
</dbReference>
<keyword evidence="6" id="KW-1185">Reference proteome</keyword>
<dbReference type="PANTHER" id="PTHR43130:SF3">
    <property type="entry name" value="HTH-TYPE TRANSCRIPTIONAL REGULATOR RV1931C"/>
    <property type="match status" value="1"/>
</dbReference>
<dbReference type="CDD" id="cd03138">
    <property type="entry name" value="GATase1_AraC_2"/>
    <property type="match status" value="1"/>
</dbReference>
<dbReference type="InterPro" id="IPR018060">
    <property type="entry name" value="HTH_AraC"/>
</dbReference>
<dbReference type="InterPro" id="IPR018062">
    <property type="entry name" value="HTH_AraC-typ_CS"/>
</dbReference>
<evidence type="ECO:0000313" key="5">
    <source>
        <dbReference type="EMBL" id="OWW22214.1"/>
    </source>
</evidence>
<dbReference type="GO" id="GO:0043565">
    <property type="term" value="F:sequence-specific DNA binding"/>
    <property type="evidence" value="ECO:0007669"/>
    <property type="project" value="InterPro"/>
</dbReference>
<dbReference type="InterPro" id="IPR002818">
    <property type="entry name" value="DJ-1/PfpI"/>
</dbReference>
<dbReference type="InterPro" id="IPR009057">
    <property type="entry name" value="Homeodomain-like_sf"/>
</dbReference>
<dbReference type="SMART" id="SM00342">
    <property type="entry name" value="HTH_ARAC"/>
    <property type="match status" value="1"/>
</dbReference>